<evidence type="ECO:0000259" key="4">
    <source>
        <dbReference type="SMART" id="SM00382"/>
    </source>
</evidence>
<dbReference type="GO" id="GO:0005524">
    <property type="term" value="F:ATP binding"/>
    <property type="evidence" value="ECO:0007669"/>
    <property type="project" value="UniProtKB-KW"/>
</dbReference>
<dbReference type="PROSITE" id="PS00674">
    <property type="entry name" value="AAA"/>
    <property type="match status" value="1"/>
</dbReference>
<dbReference type="PANTHER" id="PTHR23077">
    <property type="entry name" value="AAA-FAMILY ATPASE"/>
    <property type="match status" value="1"/>
</dbReference>
<dbReference type="InterPro" id="IPR027417">
    <property type="entry name" value="P-loop_NTPase"/>
</dbReference>
<dbReference type="Gene3D" id="1.10.8.60">
    <property type="match status" value="2"/>
</dbReference>
<dbReference type="Proteomes" id="UP000198406">
    <property type="component" value="Unassembled WGS sequence"/>
</dbReference>
<dbReference type="SMART" id="SM00382">
    <property type="entry name" value="AAA"/>
    <property type="match status" value="2"/>
</dbReference>
<dbReference type="InterPro" id="IPR041569">
    <property type="entry name" value="AAA_lid_3"/>
</dbReference>
<reference evidence="5 6" key="1">
    <citation type="journal article" date="2015" name="Plant Cell">
        <title>Oil accumulation by the oleaginous diatom Fistulifera solaris as revealed by the genome and transcriptome.</title>
        <authorList>
            <person name="Tanaka T."/>
            <person name="Maeda Y."/>
            <person name="Veluchamy A."/>
            <person name="Tanaka M."/>
            <person name="Abida H."/>
            <person name="Marechal E."/>
            <person name="Bowler C."/>
            <person name="Muto M."/>
            <person name="Sunaga Y."/>
            <person name="Tanaka M."/>
            <person name="Yoshino T."/>
            <person name="Taniguchi T."/>
            <person name="Fukuda Y."/>
            <person name="Nemoto M."/>
            <person name="Matsumoto M."/>
            <person name="Wong P.S."/>
            <person name="Aburatani S."/>
            <person name="Fujibuchi W."/>
        </authorList>
    </citation>
    <scope>NUCLEOTIDE SEQUENCE [LARGE SCALE GENOMIC DNA]</scope>
    <source>
        <strain evidence="5 6">JPCC DA0580</strain>
    </source>
</reference>
<dbReference type="Pfam" id="PF00004">
    <property type="entry name" value="AAA"/>
    <property type="match status" value="2"/>
</dbReference>
<feature type="domain" description="AAA+ ATPase" evidence="4">
    <location>
        <begin position="3"/>
        <end position="143"/>
    </location>
</feature>
<dbReference type="Pfam" id="PF17862">
    <property type="entry name" value="AAA_lid_3"/>
    <property type="match status" value="1"/>
</dbReference>
<evidence type="ECO:0000256" key="2">
    <source>
        <dbReference type="ARBA" id="ARBA00022840"/>
    </source>
</evidence>
<dbReference type="Gene3D" id="3.40.50.300">
    <property type="entry name" value="P-loop containing nucleotide triphosphate hydrolases"/>
    <property type="match status" value="2"/>
</dbReference>
<evidence type="ECO:0000256" key="3">
    <source>
        <dbReference type="RuleBase" id="RU003651"/>
    </source>
</evidence>
<accession>A0A1Z5J9J3</accession>
<dbReference type="PANTHER" id="PTHR23077:SF27">
    <property type="entry name" value="ATPASE FAMILY GENE 2 PROTEIN HOMOLOG A"/>
    <property type="match status" value="1"/>
</dbReference>
<dbReference type="InterPro" id="IPR050168">
    <property type="entry name" value="AAA_ATPase_domain"/>
</dbReference>
<name>A0A1Z5J9J3_FISSO</name>
<dbReference type="EMBL" id="BDSP01000021">
    <property type="protein sequence ID" value="GAX10562.1"/>
    <property type="molecule type" value="Genomic_DNA"/>
</dbReference>
<comment type="similarity">
    <text evidence="3">Belongs to the AAA ATPase family.</text>
</comment>
<keyword evidence="1 3" id="KW-0547">Nucleotide-binding</keyword>
<dbReference type="InterPro" id="IPR003593">
    <property type="entry name" value="AAA+_ATPase"/>
</dbReference>
<evidence type="ECO:0000313" key="5">
    <source>
        <dbReference type="EMBL" id="GAX10562.1"/>
    </source>
</evidence>
<keyword evidence="6" id="KW-1185">Reference proteome</keyword>
<dbReference type="InParanoid" id="A0A1Z5J9J3"/>
<organism evidence="5 6">
    <name type="scientific">Fistulifera solaris</name>
    <name type="common">Oleaginous diatom</name>
    <dbReference type="NCBI Taxonomy" id="1519565"/>
    <lineage>
        <taxon>Eukaryota</taxon>
        <taxon>Sar</taxon>
        <taxon>Stramenopiles</taxon>
        <taxon>Ochrophyta</taxon>
        <taxon>Bacillariophyta</taxon>
        <taxon>Bacillariophyceae</taxon>
        <taxon>Bacillariophycidae</taxon>
        <taxon>Naviculales</taxon>
        <taxon>Naviculaceae</taxon>
        <taxon>Fistulifera</taxon>
    </lineage>
</organism>
<dbReference type="InterPro" id="IPR003959">
    <property type="entry name" value="ATPase_AAA_core"/>
</dbReference>
<feature type="domain" description="AAA+ ATPase" evidence="4">
    <location>
        <begin position="275"/>
        <end position="417"/>
    </location>
</feature>
<dbReference type="InterPro" id="IPR003960">
    <property type="entry name" value="ATPase_AAA_CS"/>
</dbReference>
<comment type="caution">
    <text evidence="5">The sequence shown here is derived from an EMBL/GenBank/DDBJ whole genome shotgun (WGS) entry which is preliminary data.</text>
</comment>
<gene>
    <name evidence="5" type="ORF">FisN_2Lh586</name>
</gene>
<dbReference type="SUPFAM" id="SSF52540">
    <property type="entry name" value="P-loop containing nucleoside triphosphate hydrolases"/>
    <property type="match status" value="2"/>
</dbReference>
<dbReference type="GO" id="GO:0016887">
    <property type="term" value="F:ATP hydrolysis activity"/>
    <property type="evidence" value="ECO:0007669"/>
    <property type="project" value="InterPro"/>
</dbReference>
<dbReference type="FunFam" id="3.40.50.300:FF:000661">
    <property type="entry name" value="calmodulin-interacting protein 111 isoform X1"/>
    <property type="match status" value="1"/>
</dbReference>
<evidence type="ECO:0000256" key="1">
    <source>
        <dbReference type="ARBA" id="ARBA00022741"/>
    </source>
</evidence>
<dbReference type="GO" id="GO:0005737">
    <property type="term" value="C:cytoplasm"/>
    <property type="evidence" value="ECO:0007669"/>
    <property type="project" value="TreeGrafter"/>
</dbReference>
<protein>
    <recommendedName>
        <fullName evidence="4">AAA+ ATPase domain-containing protein</fullName>
    </recommendedName>
</protein>
<proteinExistence type="inferred from homology"/>
<dbReference type="OrthoDB" id="27435at2759"/>
<sequence>MKPPKGVLLHGPSGVGKSQVAKQIERELKMRSYDVTYVSCTSLRSKAAVVGEAERSLTSFFDSSTRSKLLILDDVHLICPRRGSSTSATDQLAATLLALMDGVSNKMEHPFAVIAITNNPSLLDAAIRRPGRLDTEIEVPLPDQPSTRVDIMKFLLQRMKVTANSLNVDDWLDLGKLAKGFSGSDCVLAMKEAIRAASVHSLQNSTEFEADLKLTDLQSSIRATKPSTIKAITVEIPEVKWSSIGGMEAVKRQIKDAIDFPDEHSTAFRDLGISAPNGILLYGPPGCSKTLMARALATQGKMNFLAVKGPELLSKWLGESERALASLFKRARMASPSIIFFDELDAIASKRGSADSTSSGRLLSQLLTELDGISHSSFGGKARRVVVVGATNRPDLLDSALTRPGRIDRKIYVGVPDMKSRAQIFKLNLSAKSLDEDVKFDLLASDDISDGFSGAEVVAICKDAALLALEESDVRAVDPTNVTIGMRHLLQAIRSTPKQITSEMLDFYSSYSLTVQ</sequence>
<dbReference type="AlphaFoldDB" id="A0A1Z5J9J3"/>
<evidence type="ECO:0000313" key="6">
    <source>
        <dbReference type="Proteomes" id="UP000198406"/>
    </source>
</evidence>
<keyword evidence="2 3" id="KW-0067">ATP-binding</keyword>